<dbReference type="AlphaFoldDB" id="R7YMJ9"/>
<dbReference type="OrthoDB" id="2320332at2759"/>
<name>R7YMJ9_CONA1</name>
<evidence type="ECO:0008006" key="3">
    <source>
        <dbReference type="Google" id="ProtNLM"/>
    </source>
</evidence>
<sequence length="168" mass="18802">MVSFHLAYTAPINPSDASPTLTVPQVWAGMERKAKNAHEFVPAITECVVEKEETDEKGNAVVTRIVKFKEGMGPPGDVREVCVHSKPAKVDYHQENGSLITNIISAGPSGKPEDVYMTFAFDWLHPELEDEDGEEARKLKERYQRVAKMAVHTTIDTIRRLVQEGQIQ</sequence>
<organism evidence="1 2">
    <name type="scientific">Coniosporium apollinis (strain CBS 100218)</name>
    <name type="common">Rock-inhabiting black yeast</name>
    <dbReference type="NCBI Taxonomy" id="1168221"/>
    <lineage>
        <taxon>Eukaryota</taxon>
        <taxon>Fungi</taxon>
        <taxon>Dikarya</taxon>
        <taxon>Ascomycota</taxon>
        <taxon>Pezizomycotina</taxon>
        <taxon>Dothideomycetes</taxon>
        <taxon>Dothideomycetes incertae sedis</taxon>
        <taxon>Coniosporium</taxon>
    </lineage>
</organism>
<accession>R7YMJ9</accession>
<evidence type="ECO:0000313" key="1">
    <source>
        <dbReference type="EMBL" id="EON62886.1"/>
    </source>
</evidence>
<dbReference type="STRING" id="1168221.R7YMJ9"/>
<dbReference type="GeneID" id="19899422"/>
<dbReference type="InterPro" id="IPR015075">
    <property type="entry name" value="AtaL"/>
</dbReference>
<keyword evidence="2" id="KW-1185">Reference proteome</keyword>
<dbReference type="eggNOG" id="ENOG502S7JX">
    <property type="taxonomic scope" value="Eukaryota"/>
</dbReference>
<dbReference type="EMBL" id="JH767560">
    <property type="protein sequence ID" value="EON62886.1"/>
    <property type="molecule type" value="Genomic_DNA"/>
</dbReference>
<gene>
    <name evidence="1" type="ORF">W97_02111</name>
</gene>
<dbReference type="InterPro" id="IPR023393">
    <property type="entry name" value="START-like_dom_sf"/>
</dbReference>
<dbReference type="SUPFAM" id="SSF55961">
    <property type="entry name" value="Bet v1-like"/>
    <property type="match status" value="1"/>
</dbReference>
<evidence type="ECO:0000313" key="2">
    <source>
        <dbReference type="Proteomes" id="UP000016924"/>
    </source>
</evidence>
<dbReference type="Gene3D" id="3.30.530.20">
    <property type="match status" value="1"/>
</dbReference>
<protein>
    <recommendedName>
        <fullName evidence="3">DUF1857-domain-containing protein</fullName>
    </recommendedName>
</protein>
<proteinExistence type="predicted"/>
<dbReference type="Pfam" id="PF08982">
    <property type="entry name" value="AtaL"/>
    <property type="match status" value="1"/>
</dbReference>
<dbReference type="Proteomes" id="UP000016924">
    <property type="component" value="Unassembled WGS sequence"/>
</dbReference>
<reference evidence="2" key="1">
    <citation type="submission" date="2012-06" db="EMBL/GenBank/DDBJ databases">
        <title>The genome sequence of Coniosporium apollinis CBS 100218.</title>
        <authorList>
            <consortium name="The Broad Institute Genome Sequencing Platform"/>
            <person name="Cuomo C."/>
            <person name="Gorbushina A."/>
            <person name="Noack S."/>
            <person name="Walker B."/>
            <person name="Young S.K."/>
            <person name="Zeng Q."/>
            <person name="Gargeya S."/>
            <person name="Fitzgerald M."/>
            <person name="Haas B."/>
            <person name="Abouelleil A."/>
            <person name="Alvarado L."/>
            <person name="Arachchi H.M."/>
            <person name="Berlin A.M."/>
            <person name="Chapman S.B."/>
            <person name="Goldberg J."/>
            <person name="Griggs A."/>
            <person name="Gujja S."/>
            <person name="Hansen M."/>
            <person name="Howarth C."/>
            <person name="Imamovic A."/>
            <person name="Larimer J."/>
            <person name="McCowan C."/>
            <person name="Montmayeur A."/>
            <person name="Murphy C."/>
            <person name="Neiman D."/>
            <person name="Pearson M."/>
            <person name="Priest M."/>
            <person name="Roberts A."/>
            <person name="Saif S."/>
            <person name="Shea T."/>
            <person name="Sisk P."/>
            <person name="Sykes S."/>
            <person name="Wortman J."/>
            <person name="Nusbaum C."/>
            <person name="Birren B."/>
        </authorList>
    </citation>
    <scope>NUCLEOTIDE SEQUENCE [LARGE SCALE GENOMIC DNA]</scope>
    <source>
        <strain evidence="2">CBS 100218</strain>
    </source>
</reference>
<dbReference type="RefSeq" id="XP_007778203.1">
    <property type="nucleotide sequence ID" value="XM_007780013.1"/>
</dbReference>
<dbReference type="OMA" id="FEWRHPD"/>
<dbReference type="HOGENOM" id="CLU_111642_2_0_1"/>